<proteinExistence type="predicted"/>
<protein>
    <recommendedName>
        <fullName evidence="5">ZC3H15/TMA46 family C-terminal domain-containing protein</fullName>
    </recommendedName>
</protein>
<feature type="region of interest" description="Disordered" evidence="2">
    <location>
        <begin position="257"/>
        <end position="309"/>
    </location>
</feature>
<evidence type="ECO:0000313" key="4">
    <source>
        <dbReference type="EMBL" id="CAE2300619.1"/>
    </source>
</evidence>
<dbReference type="GO" id="GO:0003729">
    <property type="term" value="F:mRNA binding"/>
    <property type="evidence" value="ECO:0007669"/>
    <property type="project" value="TreeGrafter"/>
</dbReference>
<reference evidence="4" key="1">
    <citation type="submission" date="2021-01" db="EMBL/GenBank/DDBJ databases">
        <authorList>
            <person name="Corre E."/>
            <person name="Pelletier E."/>
            <person name="Niang G."/>
            <person name="Scheremetjew M."/>
            <person name="Finn R."/>
            <person name="Kale V."/>
            <person name="Holt S."/>
            <person name="Cochrane G."/>
            <person name="Meng A."/>
            <person name="Brown T."/>
            <person name="Cohen L."/>
        </authorList>
    </citation>
    <scope>NUCLEOTIDE SEQUENCE</scope>
    <source>
        <strain evidence="4">CCMP 2712</strain>
    </source>
</reference>
<dbReference type="PANTHER" id="PTHR12681:SF0">
    <property type="entry name" value="ZINC FINGER CCCH DOMAIN-CONTAINING PROTEIN 15"/>
    <property type="match status" value="1"/>
</dbReference>
<dbReference type="Gene3D" id="6.20.400.10">
    <property type="match status" value="1"/>
</dbReference>
<accession>A0A7S4KNP2</accession>
<keyword evidence="1" id="KW-0175">Coiled coil</keyword>
<dbReference type="PANTHER" id="PTHR12681">
    <property type="entry name" value="ZINC FINGER-CONTAINING PROTEIN P48ZNF"/>
    <property type="match status" value="1"/>
</dbReference>
<feature type="coiled-coil region" evidence="1">
    <location>
        <begin position="109"/>
        <end position="144"/>
    </location>
</feature>
<feature type="signal peptide" evidence="3">
    <location>
        <begin position="1"/>
        <end position="21"/>
    </location>
</feature>
<evidence type="ECO:0000256" key="1">
    <source>
        <dbReference type="SAM" id="Coils"/>
    </source>
</evidence>
<dbReference type="EMBL" id="HBKN01020013">
    <property type="protein sequence ID" value="CAE2300619.1"/>
    <property type="molecule type" value="Transcribed_RNA"/>
</dbReference>
<feature type="chain" id="PRO_5031052983" description="ZC3H15/TMA46 family C-terminal domain-containing protein" evidence="3">
    <location>
        <begin position="22"/>
        <end position="309"/>
    </location>
</feature>
<evidence type="ECO:0008006" key="5">
    <source>
        <dbReference type="Google" id="ProtNLM"/>
    </source>
</evidence>
<dbReference type="GO" id="GO:0005829">
    <property type="term" value="C:cytosol"/>
    <property type="evidence" value="ECO:0007669"/>
    <property type="project" value="TreeGrafter"/>
</dbReference>
<evidence type="ECO:0000256" key="3">
    <source>
        <dbReference type="SAM" id="SignalP"/>
    </source>
</evidence>
<organism evidence="4">
    <name type="scientific">Guillardia theta</name>
    <name type="common">Cryptophyte</name>
    <name type="synonym">Cryptomonas phi</name>
    <dbReference type="NCBI Taxonomy" id="55529"/>
    <lineage>
        <taxon>Eukaryota</taxon>
        <taxon>Cryptophyceae</taxon>
        <taxon>Pyrenomonadales</taxon>
        <taxon>Geminigeraceae</taxon>
        <taxon>Guillardia</taxon>
    </lineage>
</organism>
<dbReference type="PROSITE" id="PS51257">
    <property type="entry name" value="PROKAR_LIPOPROTEIN"/>
    <property type="match status" value="1"/>
</dbReference>
<keyword evidence="3" id="KW-0732">Signal</keyword>
<dbReference type="GO" id="GO:0002181">
    <property type="term" value="P:cytoplasmic translation"/>
    <property type="evidence" value="ECO:0007669"/>
    <property type="project" value="TreeGrafter"/>
</dbReference>
<name>A0A7S4KNP2_GUITH</name>
<gene>
    <name evidence="4" type="ORF">GTHE00462_LOCUS15763</name>
</gene>
<evidence type="ECO:0000256" key="2">
    <source>
        <dbReference type="SAM" id="MobiDB-lite"/>
    </source>
</evidence>
<dbReference type="AlphaFoldDB" id="A0A7S4KNP2"/>
<sequence length="309" mass="35101">MVEKPPHVLSLLLALVVGCSMETNNGMQSQCDHRYCAGFHKPIYGTKETRHASTTSIHLTLMLKGYGPKASASGGKQKAIKKIVEDKTFGLKNKKKSKTVQKFVKSVEIQAKNMVIDAKKAEMKRAKKEEAKRQEAEMAMLFNTRTEGSKDTTKESDQQIENGMTGKELLEDYEYQSSVQALTRSDIDKPLGEITVDQEIEELRAKVNESEKIPIDKQWFDEWVQKNILKNYTKAEKKAANRIAKKTGKQIFMEAKDSNQFKDDDEVDENWFQRRSTDSWDSNEDDSTEKQDDNEVSELIDGVSKLSTG</sequence>